<keyword evidence="2" id="KW-0472">Membrane</keyword>
<dbReference type="EMBL" id="CAJPIN010003816">
    <property type="protein sequence ID" value="CAG2056417.1"/>
    <property type="molecule type" value="Genomic_DNA"/>
</dbReference>
<comment type="similarity">
    <text evidence="1">Belongs to the reduced folate carrier (RFC) transporter (TC 2.A.48) family.</text>
</comment>
<sequence>MVQRLTGAMLPTLSSLAIEHGTEMGCIFTGACATLACSWLKVDWRTNGETALALCSLVEAAILFVSSQSQVMWLAYFCYVMFVVVYYAMFTITNKRSAKQHSSLSFSRLPLEAEKVRTGFPRGTRSLTLPFSLADNIMSAPVPRRYPVCGDIGSMAPIAAPLNSAMLLSLDYKMDFYN</sequence>
<keyword evidence="2" id="KW-1133">Transmembrane helix</keyword>
<dbReference type="Proteomes" id="UP001153148">
    <property type="component" value="Unassembled WGS sequence"/>
</dbReference>
<name>A0ABN7NSH6_TIMPD</name>
<keyword evidence="2" id="KW-0812">Transmembrane</keyword>
<comment type="caution">
    <text evidence="3">The sequence shown here is derived from an EMBL/GenBank/DDBJ whole genome shotgun (WGS) entry which is preliminary data.</text>
</comment>
<proteinExistence type="inferred from homology"/>
<evidence type="ECO:0000313" key="3">
    <source>
        <dbReference type="EMBL" id="CAG2056417.1"/>
    </source>
</evidence>
<protein>
    <submittedName>
        <fullName evidence="3">Uncharacterized protein</fullName>
    </submittedName>
</protein>
<feature type="transmembrane region" description="Helical" evidence="2">
    <location>
        <begin position="73"/>
        <end position="92"/>
    </location>
</feature>
<reference evidence="3" key="1">
    <citation type="submission" date="2021-03" db="EMBL/GenBank/DDBJ databases">
        <authorList>
            <person name="Tran Van P."/>
        </authorList>
    </citation>
    <scope>NUCLEOTIDE SEQUENCE</scope>
</reference>
<dbReference type="Pfam" id="PF01770">
    <property type="entry name" value="Folate_carrier"/>
    <property type="match status" value="1"/>
</dbReference>
<evidence type="ECO:0000256" key="2">
    <source>
        <dbReference type="SAM" id="Phobius"/>
    </source>
</evidence>
<organism evidence="3 4">
    <name type="scientific">Timema podura</name>
    <name type="common">Walking stick</name>
    <dbReference type="NCBI Taxonomy" id="61482"/>
    <lineage>
        <taxon>Eukaryota</taxon>
        <taxon>Metazoa</taxon>
        <taxon>Ecdysozoa</taxon>
        <taxon>Arthropoda</taxon>
        <taxon>Hexapoda</taxon>
        <taxon>Insecta</taxon>
        <taxon>Pterygota</taxon>
        <taxon>Neoptera</taxon>
        <taxon>Polyneoptera</taxon>
        <taxon>Phasmatodea</taxon>
        <taxon>Timematodea</taxon>
        <taxon>Timematoidea</taxon>
        <taxon>Timematidae</taxon>
        <taxon>Timema</taxon>
    </lineage>
</organism>
<keyword evidence="4" id="KW-1185">Reference proteome</keyword>
<accession>A0ABN7NSH6</accession>
<dbReference type="InterPro" id="IPR002666">
    <property type="entry name" value="Folate_carrier"/>
</dbReference>
<evidence type="ECO:0000313" key="4">
    <source>
        <dbReference type="Proteomes" id="UP001153148"/>
    </source>
</evidence>
<gene>
    <name evidence="3" type="ORF">TPAB3V08_LOCUS3409</name>
</gene>
<evidence type="ECO:0000256" key="1">
    <source>
        <dbReference type="ARBA" id="ARBA00005773"/>
    </source>
</evidence>